<accession>A0A438FY31</accession>
<feature type="region of interest" description="Disordered" evidence="1">
    <location>
        <begin position="1"/>
        <end position="23"/>
    </location>
</feature>
<feature type="compositionally biased region" description="Acidic residues" evidence="1">
    <location>
        <begin position="182"/>
        <end position="210"/>
    </location>
</feature>
<keyword evidence="2" id="KW-0812">Transmembrane</keyword>
<dbReference type="EMBL" id="QGNW01000702">
    <property type="protein sequence ID" value="RVW64815.1"/>
    <property type="molecule type" value="Genomic_DNA"/>
</dbReference>
<protein>
    <submittedName>
        <fullName evidence="3">Uncharacterized protein</fullName>
    </submittedName>
</protein>
<keyword evidence="2" id="KW-1133">Transmembrane helix</keyword>
<reference evidence="3 4" key="1">
    <citation type="journal article" date="2018" name="PLoS Genet.">
        <title>Population sequencing reveals clonal diversity and ancestral inbreeding in the grapevine cultivar Chardonnay.</title>
        <authorList>
            <person name="Roach M.J."/>
            <person name="Johnson D.L."/>
            <person name="Bohlmann J."/>
            <person name="van Vuuren H.J."/>
            <person name="Jones S.J."/>
            <person name="Pretorius I.S."/>
            <person name="Schmidt S.A."/>
            <person name="Borneman A.R."/>
        </authorList>
    </citation>
    <scope>NUCLEOTIDE SEQUENCE [LARGE SCALE GENOMIC DNA]</scope>
    <source>
        <strain evidence="4">cv. Chardonnay</strain>
        <tissue evidence="3">Leaf</tissue>
    </source>
</reference>
<evidence type="ECO:0000313" key="4">
    <source>
        <dbReference type="Proteomes" id="UP000288805"/>
    </source>
</evidence>
<comment type="caution">
    <text evidence="3">The sequence shown here is derived from an EMBL/GenBank/DDBJ whole genome shotgun (WGS) entry which is preliminary data.</text>
</comment>
<dbReference type="AlphaFoldDB" id="A0A438FY31"/>
<dbReference type="Proteomes" id="UP000288805">
    <property type="component" value="Unassembled WGS sequence"/>
</dbReference>
<sequence>MAGRDETKTVGEPGKAQTGRKKMTNLRIGGPGILVGALAVAFVVGAAVRIRRYRSLQKAKKRLQCSSRDYSNGGLRSILQADRHCPRYSVDGTSEMIWDSEEEALEDSSKLGQDNKSNDLSEYEIQIEKIGENEGDEVSDTDHGEWKTIEISESSAEEEHLANEAGEEKYDDAEDSFAGNEAEGENDVTDDEYEDKDEDEDEDKDEDDGECVVEKCEEGSQGTEASSMDSNAEVVWPEEMKEWPLEIKEMKISHRKDRIAKSYNFLNETERRIPVKIKLRIWIWTTLMLLLLLLLSVTNQKSYVSLSY</sequence>
<gene>
    <name evidence="3" type="ORF">CK203_051978</name>
</gene>
<feature type="transmembrane region" description="Helical" evidence="2">
    <location>
        <begin position="281"/>
        <end position="298"/>
    </location>
</feature>
<name>A0A438FY31_VITVI</name>
<proteinExistence type="predicted"/>
<evidence type="ECO:0000256" key="2">
    <source>
        <dbReference type="SAM" id="Phobius"/>
    </source>
</evidence>
<organism evidence="3 4">
    <name type="scientific">Vitis vinifera</name>
    <name type="common">Grape</name>
    <dbReference type="NCBI Taxonomy" id="29760"/>
    <lineage>
        <taxon>Eukaryota</taxon>
        <taxon>Viridiplantae</taxon>
        <taxon>Streptophyta</taxon>
        <taxon>Embryophyta</taxon>
        <taxon>Tracheophyta</taxon>
        <taxon>Spermatophyta</taxon>
        <taxon>Magnoliopsida</taxon>
        <taxon>eudicotyledons</taxon>
        <taxon>Gunneridae</taxon>
        <taxon>Pentapetalae</taxon>
        <taxon>rosids</taxon>
        <taxon>Vitales</taxon>
        <taxon>Vitaceae</taxon>
        <taxon>Viteae</taxon>
        <taxon>Vitis</taxon>
    </lineage>
</organism>
<feature type="region of interest" description="Disordered" evidence="1">
    <location>
        <begin position="149"/>
        <end position="210"/>
    </location>
</feature>
<feature type="compositionally biased region" description="Basic and acidic residues" evidence="1">
    <location>
        <begin position="157"/>
        <end position="168"/>
    </location>
</feature>
<evidence type="ECO:0000313" key="3">
    <source>
        <dbReference type="EMBL" id="RVW64815.1"/>
    </source>
</evidence>
<evidence type="ECO:0000256" key="1">
    <source>
        <dbReference type="SAM" id="MobiDB-lite"/>
    </source>
</evidence>
<keyword evidence="2" id="KW-0472">Membrane</keyword>
<feature type="transmembrane region" description="Helical" evidence="2">
    <location>
        <begin position="28"/>
        <end position="48"/>
    </location>
</feature>